<keyword evidence="2" id="KW-0472">Membrane</keyword>
<gene>
    <name evidence="3" type="ORF">HMPREF9020_01503</name>
</gene>
<dbReference type="Proteomes" id="UP000005777">
    <property type="component" value="Unassembled WGS sequence"/>
</dbReference>
<name>W1MXB5_SCAIO</name>
<keyword evidence="2" id="KW-1133">Transmembrane helix</keyword>
<reference evidence="3 4" key="1">
    <citation type="submission" date="2012-01" db="EMBL/GenBank/DDBJ databases">
        <title>The Genome Sequence of Scardovia inopinata F0304.</title>
        <authorList>
            <consortium name="The Broad Institute Genome Sequencing Platform"/>
            <person name="Ward D."/>
            <person name="Earl A."/>
            <person name="Feldgarden M."/>
            <person name="Gevers D."/>
            <person name="Young S."/>
            <person name="Zeng Q."/>
            <person name="Koehrsen M."/>
            <person name="Alvarado L."/>
            <person name="Berlin A.M."/>
            <person name="Borenstein D."/>
            <person name="Chapman S.B."/>
            <person name="Chen Z."/>
            <person name="Engels R."/>
            <person name="Freedman E."/>
            <person name="Gellesch M."/>
            <person name="Goldberg J."/>
            <person name="Griggs A."/>
            <person name="Gujja S."/>
            <person name="Heilman E.R."/>
            <person name="Heiman D.I."/>
            <person name="Hepburn T.A."/>
            <person name="Howarth C."/>
            <person name="Jen D."/>
            <person name="Larson L."/>
            <person name="Mehta T."/>
            <person name="Park D."/>
            <person name="Pearson M."/>
            <person name="Richards J."/>
            <person name="Roberts A."/>
            <person name="Saif S."/>
            <person name="Shea T.D."/>
            <person name="Shenoy N."/>
            <person name="Sisk P."/>
            <person name="Stolte C."/>
            <person name="Sykes S.N."/>
            <person name="Walk T."/>
            <person name="White J."/>
            <person name="Yandava C."/>
            <person name="Izard J."/>
            <person name="Baranova O.V."/>
            <person name="Blanton J.M."/>
            <person name="Tanner A.C."/>
            <person name="Dewhirst F."/>
            <person name="Haas B."/>
            <person name="Nusbaum C."/>
            <person name="Birren B."/>
        </authorList>
    </citation>
    <scope>NUCLEOTIDE SEQUENCE [LARGE SCALE GENOMIC DNA]</scope>
    <source>
        <strain evidence="3 4">F0304</strain>
    </source>
</reference>
<feature type="transmembrane region" description="Helical" evidence="2">
    <location>
        <begin position="47"/>
        <end position="64"/>
    </location>
</feature>
<keyword evidence="4" id="KW-1185">Reference proteome</keyword>
<organism evidence="3 4">
    <name type="scientific">Scardovia inopinata F0304</name>
    <dbReference type="NCBI Taxonomy" id="641146"/>
    <lineage>
        <taxon>Bacteria</taxon>
        <taxon>Bacillati</taxon>
        <taxon>Actinomycetota</taxon>
        <taxon>Actinomycetes</taxon>
        <taxon>Bifidobacteriales</taxon>
        <taxon>Bifidobacteriaceae</taxon>
        <taxon>Scardovia</taxon>
    </lineage>
</organism>
<protein>
    <submittedName>
        <fullName evidence="3">Uncharacterized protein</fullName>
    </submittedName>
</protein>
<dbReference type="EMBL" id="ADCX01000003">
    <property type="protein sequence ID" value="EQW17319.1"/>
    <property type="molecule type" value="Genomic_DNA"/>
</dbReference>
<feature type="transmembrane region" description="Helical" evidence="2">
    <location>
        <begin position="12"/>
        <end position="35"/>
    </location>
</feature>
<accession>W1MXB5</accession>
<feature type="region of interest" description="Disordered" evidence="1">
    <location>
        <begin position="132"/>
        <end position="159"/>
    </location>
</feature>
<comment type="caution">
    <text evidence="3">The sequence shown here is derived from an EMBL/GenBank/DDBJ whole genome shotgun (WGS) entry which is preliminary data.</text>
</comment>
<dbReference type="HOGENOM" id="CLU_1659517_0_0_11"/>
<dbReference type="AlphaFoldDB" id="W1MXB5"/>
<evidence type="ECO:0000256" key="2">
    <source>
        <dbReference type="SAM" id="Phobius"/>
    </source>
</evidence>
<feature type="transmembrane region" description="Helical" evidence="2">
    <location>
        <begin position="89"/>
        <end position="107"/>
    </location>
</feature>
<evidence type="ECO:0000256" key="1">
    <source>
        <dbReference type="SAM" id="MobiDB-lite"/>
    </source>
</evidence>
<keyword evidence="2" id="KW-0812">Transmembrane</keyword>
<evidence type="ECO:0000313" key="4">
    <source>
        <dbReference type="Proteomes" id="UP000005777"/>
    </source>
</evidence>
<proteinExistence type="predicted"/>
<sequence>MLLSLRVSPLAAVIIFLLVIILGMPLVSLSLPFVSRCKDHSVWTDRLYTMSSLMTLIWIILLAIQQDKRVCFGEGCRSWMDIDLRGERIALVLLIINLFIQLWYIAIMPAERNAHIPVPVLHSGENTGMSGKTVSLMENPGAAESNRDDTLSSPAFRQI</sequence>
<evidence type="ECO:0000313" key="3">
    <source>
        <dbReference type="EMBL" id="EQW17319.1"/>
    </source>
</evidence>